<reference evidence="3 4" key="1">
    <citation type="submission" date="2019-06" db="EMBL/GenBank/DDBJ databases">
        <title>Psychrobacillus vulpis sp. nov., a new species isolated from feces of a red fox that inhabits in The Tablas de Daimiel Natural Park, Albacete, Spain.</title>
        <authorList>
            <person name="Rodriguez M."/>
            <person name="Reina J.C."/>
            <person name="Bejar V."/>
            <person name="Llamas I."/>
        </authorList>
    </citation>
    <scope>NUCLEOTIDE SEQUENCE [LARGE SCALE GENOMIC DNA]</scope>
    <source>
        <strain evidence="3 4">Z8</strain>
    </source>
</reference>
<organism evidence="3 4">
    <name type="scientific">Psychrobacillus vulpis</name>
    <dbReference type="NCBI Taxonomy" id="2325572"/>
    <lineage>
        <taxon>Bacteria</taxon>
        <taxon>Bacillati</taxon>
        <taxon>Bacillota</taxon>
        <taxon>Bacilli</taxon>
        <taxon>Bacillales</taxon>
        <taxon>Bacillaceae</taxon>
        <taxon>Psychrobacillus</taxon>
    </lineage>
</organism>
<dbReference type="CDD" id="cd00347">
    <property type="entry name" value="Flavin_utilizing_monoxygenases"/>
    <property type="match status" value="1"/>
</dbReference>
<feature type="domain" description="Luciferase-like" evidence="2">
    <location>
        <begin position="25"/>
        <end position="307"/>
    </location>
</feature>
<dbReference type="InterPro" id="IPR050766">
    <property type="entry name" value="Bact_Lucif_Oxidored"/>
</dbReference>
<dbReference type="InterPro" id="IPR019949">
    <property type="entry name" value="CmoO-like"/>
</dbReference>
<evidence type="ECO:0000313" key="4">
    <source>
        <dbReference type="Proteomes" id="UP000316626"/>
    </source>
</evidence>
<comment type="similarity">
    <text evidence="1">To bacterial alkanal monooxygenase alpha and beta chains.</text>
</comment>
<evidence type="ECO:0000256" key="1">
    <source>
        <dbReference type="ARBA" id="ARBA00007789"/>
    </source>
</evidence>
<dbReference type="NCBIfam" id="TIGR03558">
    <property type="entry name" value="oxido_grp_1"/>
    <property type="match status" value="1"/>
</dbReference>
<dbReference type="AlphaFoldDB" id="A0A544TPJ3"/>
<gene>
    <name evidence="3" type="ORF">FG384_13165</name>
</gene>
<dbReference type="PANTHER" id="PTHR30137:SF6">
    <property type="entry name" value="LUCIFERASE-LIKE MONOOXYGENASE"/>
    <property type="match status" value="1"/>
</dbReference>
<dbReference type="PANTHER" id="PTHR30137">
    <property type="entry name" value="LUCIFERASE-LIKE MONOOXYGENASE"/>
    <property type="match status" value="1"/>
</dbReference>
<keyword evidence="4" id="KW-1185">Reference proteome</keyword>
<proteinExistence type="predicted"/>
<accession>A0A544TPJ3</accession>
<dbReference type="GO" id="GO:0005829">
    <property type="term" value="C:cytosol"/>
    <property type="evidence" value="ECO:0007669"/>
    <property type="project" value="TreeGrafter"/>
</dbReference>
<dbReference type="Proteomes" id="UP000316626">
    <property type="component" value="Unassembled WGS sequence"/>
</dbReference>
<dbReference type="OrthoDB" id="9780518at2"/>
<name>A0A544TPJ3_9BACI</name>
<dbReference type="InterPro" id="IPR036661">
    <property type="entry name" value="Luciferase-like_sf"/>
</dbReference>
<evidence type="ECO:0000259" key="2">
    <source>
        <dbReference type="Pfam" id="PF00296"/>
    </source>
</evidence>
<comment type="caution">
    <text evidence="3">The sequence shown here is derived from an EMBL/GenBank/DDBJ whole genome shotgun (WGS) entry which is preliminary data.</text>
</comment>
<evidence type="ECO:0000313" key="3">
    <source>
        <dbReference type="EMBL" id="TQR19371.1"/>
    </source>
</evidence>
<dbReference type="RefSeq" id="WP_142643068.1">
    <property type="nucleotide sequence ID" value="NZ_VDGI01000014.1"/>
</dbReference>
<protein>
    <submittedName>
        <fullName evidence="3">LLM class flavin-dependent oxidoreductase</fullName>
    </submittedName>
</protein>
<dbReference type="Gene3D" id="3.20.20.30">
    <property type="entry name" value="Luciferase-like domain"/>
    <property type="match status" value="1"/>
</dbReference>
<dbReference type="SUPFAM" id="SSF51679">
    <property type="entry name" value="Bacterial luciferase-like"/>
    <property type="match status" value="1"/>
</dbReference>
<sequence length="341" mass="37615">MKASTQQRTLSNIPLSVLDLSSIAEGSTARDAFLNSMELAQNAERLGYNRYWVAEHHNMPGVASSATSVLIGYLASGTSTLRIGAGGVMLPNHSPLVIAEQFGTLESLYPGRIDLGLGRAPGTDMITARALRRDFSGADNFPELVSELQSYFEQVEENNTRPVVAVPGQGLEVPMWLLGSSNYSAKLAGILGLPYSFASHFSPDYLEEALHLYRSYFKPSKYLEEHYVMAGLNVVAAETDEHAEFLSSSLLQQFLGLIRGNKAKIQPPVSMDNLWTEQEKMMVNKQLRARIVGSPEIVKSKLEDFVASTQVNEIMINSPVFDHQERIKSFELISKVANDVK</sequence>
<dbReference type="InterPro" id="IPR011251">
    <property type="entry name" value="Luciferase-like_dom"/>
</dbReference>
<dbReference type="GO" id="GO:0016705">
    <property type="term" value="F:oxidoreductase activity, acting on paired donors, with incorporation or reduction of molecular oxygen"/>
    <property type="evidence" value="ECO:0007669"/>
    <property type="project" value="InterPro"/>
</dbReference>
<dbReference type="FunFam" id="3.20.20.30:FF:000002">
    <property type="entry name" value="LLM class flavin-dependent oxidoreductase"/>
    <property type="match status" value="1"/>
</dbReference>
<dbReference type="EMBL" id="VDGI01000014">
    <property type="protein sequence ID" value="TQR19371.1"/>
    <property type="molecule type" value="Genomic_DNA"/>
</dbReference>
<dbReference type="Pfam" id="PF00296">
    <property type="entry name" value="Bac_luciferase"/>
    <property type="match status" value="1"/>
</dbReference>